<name>A0AAX4Q466_9CAUD</name>
<reference evidence="1 2" key="1">
    <citation type="submission" date="2024-04" db="EMBL/GenBank/DDBJ databases">
        <authorList>
            <person name="Wojcicki M."/>
            <person name="Srednicka P."/>
            <person name="Shymialevich D."/>
            <person name="Sokolowska B."/>
        </authorList>
    </citation>
    <scope>NUCLEOTIDE SEQUENCE [LARGE SCALE GENOMIC DNA]</scope>
</reference>
<gene>
    <name evidence="1" type="ORF">U7154_000122</name>
</gene>
<dbReference type="EMBL" id="PP579741">
    <property type="protein sequence ID" value="XAG95889.1"/>
    <property type="molecule type" value="Genomic_DNA"/>
</dbReference>
<evidence type="ECO:0000313" key="2">
    <source>
        <dbReference type="Proteomes" id="UP001437386"/>
    </source>
</evidence>
<accession>A0AAX4Q466</accession>
<evidence type="ECO:0000313" key="1">
    <source>
        <dbReference type="EMBL" id="XAG95889.1"/>
    </source>
</evidence>
<keyword evidence="2" id="KW-1185">Reference proteome</keyword>
<protein>
    <submittedName>
        <fullName evidence="1">Uncharacterized protein</fullName>
    </submittedName>
</protein>
<proteinExistence type="predicted"/>
<dbReference type="Proteomes" id="UP001437386">
    <property type="component" value="Segment"/>
</dbReference>
<organism evidence="1 2">
    <name type="scientific">Enterobacter phage KKP_3711</name>
    <dbReference type="NCBI Taxonomy" id="3109398"/>
    <lineage>
        <taxon>Viruses</taxon>
        <taxon>Duplodnaviria</taxon>
        <taxon>Heunggongvirae</taxon>
        <taxon>Uroviricota</taxon>
        <taxon>Caudoviricetes</taxon>
        <taxon>Demerecviridae</taxon>
        <taxon>Markadamsvirinae</taxon>
    </lineage>
</organism>
<sequence>MKPIIIDAYKPLPFIGQSLILVWTEKINGQKYHKSRSGYKLVSYTYEHNQLMVEIYSPNSERIVKTSFYGLCKDFTWHGDSREPKFYEV</sequence>